<evidence type="ECO:0008006" key="3">
    <source>
        <dbReference type="Google" id="ProtNLM"/>
    </source>
</evidence>
<gene>
    <name evidence="1" type="ORF">ACFSYH_14505</name>
</gene>
<comment type="caution">
    <text evidence="1">The sequence shown here is derived from an EMBL/GenBank/DDBJ whole genome shotgun (WGS) entry which is preliminary data.</text>
</comment>
<name>A0ABW5XK31_9MICO</name>
<accession>A0ABW5XK31</accession>
<dbReference type="Proteomes" id="UP001597391">
    <property type="component" value="Unassembled WGS sequence"/>
</dbReference>
<protein>
    <recommendedName>
        <fullName evidence="3">DNA-directed RNA polymerase subunit beta</fullName>
    </recommendedName>
</protein>
<reference evidence="2" key="1">
    <citation type="journal article" date="2019" name="Int. J. Syst. Evol. Microbiol.">
        <title>The Global Catalogue of Microorganisms (GCM) 10K type strain sequencing project: providing services to taxonomists for standard genome sequencing and annotation.</title>
        <authorList>
            <consortium name="The Broad Institute Genomics Platform"/>
            <consortium name="The Broad Institute Genome Sequencing Center for Infectious Disease"/>
            <person name="Wu L."/>
            <person name="Ma J."/>
        </authorList>
    </citation>
    <scope>NUCLEOTIDE SEQUENCE [LARGE SCALE GENOMIC DNA]</scope>
    <source>
        <strain evidence="2">KCTC 33576</strain>
    </source>
</reference>
<sequence length="227" mass="24182">MPRRPASLDQMMAESIPAGPDPAALEEIAHLTADVVVHRGRAEADPEVLERLVTLVDREGIDAVAEMWASSPANTLPGALWRMYLLREWVRTAPEVFALHYRLGSESAQVSHVIAGVSSPPNPRDVADLADRVLSGLFVGDLDVALERAAAFCRVVAVGATHDADSLDRAGSGPDGEAVGIVGNLADQPISRGAQAARRITAGASSLEGTARDLEEAATLWRRRRLD</sequence>
<organism evidence="1 2">
    <name type="scientific">Populibacterium corticicola</name>
    <dbReference type="NCBI Taxonomy" id="1812826"/>
    <lineage>
        <taxon>Bacteria</taxon>
        <taxon>Bacillati</taxon>
        <taxon>Actinomycetota</taxon>
        <taxon>Actinomycetes</taxon>
        <taxon>Micrococcales</taxon>
        <taxon>Jonesiaceae</taxon>
        <taxon>Populibacterium</taxon>
    </lineage>
</organism>
<dbReference type="RefSeq" id="WP_377468125.1">
    <property type="nucleotide sequence ID" value="NZ_JBHUOP010000009.1"/>
</dbReference>
<keyword evidence="2" id="KW-1185">Reference proteome</keyword>
<evidence type="ECO:0000313" key="1">
    <source>
        <dbReference type="EMBL" id="MFD2841769.1"/>
    </source>
</evidence>
<evidence type="ECO:0000313" key="2">
    <source>
        <dbReference type="Proteomes" id="UP001597391"/>
    </source>
</evidence>
<dbReference type="EMBL" id="JBHUOP010000009">
    <property type="protein sequence ID" value="MFD2841769.1"/>
    <property type="molecule type" value="Genomic_DNA"/>
</dbReference>
<proteinExistence type="predicted"/>